<organism evidence="1 2">
    <name type="scientific">Mycena maculata</name>
    <dbReference type="NCBI Taxonomy" id="230809"/>
    <lineage>
        <taxon>Eukaryota</taxon>
        <taxon>Fungi</taxon>
        <taxon>Dikarya</taxon>
        <taxon>Basidiomycota</taxon>
        <taxon>Agaricomycotina</taxon>
        <taxon>Agaricomycetes</taxon>
        <taxon>Agaricomycetidae</taxon>
        <taxon>Agaricales</taxon>
        <taxon>Marasmiineae</taxon>
        <taxon>Mycenaceae</taxon>
        <taxon>Mycena</taxon>
    </lineage>
</organism>
<sequence length="82" mass="9102">MAIIIWSRVRPTLAELPLAPSLAINAVVAARILLNIKNLTSEVKAFPATEISAPSWDRPARAVNVRIPWYLRTGEKGFSEDF</sequence>
<dbReference type="AlphaFoldDB" id="A0AAD7J8E2"/>
<gene>
    <name evidence="1" type="ORF">DFH07DRAFT_958649</name>
</gene>
<name>A0AAD7J8E2_9AGAR</name>
<evidence type="ECO:0000313" key="1">
    <source>
        <dbReference type="EMBL" id="KAJ7757774.1"/>
    </source>
</evidence>
<protein>
    <submittedName>
        <fullName evidence="1">Uncharacterized protein</fullName>
    </submittedName>
</protein>
<accession>A0AAD7J8E2</accession>
<comment type="caution">
    <text evidence="1">The sequence shown here is derived from an EMBL/GenBank/DDBJ whole genome shotgun (WGS) entry which is preliminary data.</text>
</comment>
<dbReference type="Proteomes" id="UP001215280">
    <property type="component" value="Unassembled WGS sequence"/>
</dbReference>
<reference evidence="1" key="1">
    <citation type="submission" date="2023-03" db="EMBL/GenBank/DDBJ databases">
        <title>Massive genome expansion in bonnet fungi (Mycena s.s.) driven by repeated elements and novel gene families across ecological guilds.</title>
        <authorList>
            <consortium name="Lawrence Berkeley National Laboratory"/>
            <person name="Harder C.B."/>
            <person name="Miyauchi S."/>
            <person name="Viragh M."/>
            <person name="Kuo A."/>
            <person name="Thoen E."/>
            <person name="Andreopoulos B."/>
            <person name="Lu D."/>
            <person name="Skrede I."/>
            <person name="Drula E."/>
            <person name="Henrissat B."/>
            <person name="Morin E."/>
            <person name="Kohler A."/>
            <person name="Barry K."/>
            <person name="LaButti K."/>
            <person name="Morin E."/>
            <person name="Salamov A."/>
            <person name="Lipzen A."/>
            <person name="Mereny Z."/>
            <person name="Hegedus B."/>
            <person name="Baldrian P."/>
            <person name="Stursova M."/>
            <person name="Weitz H."/>
            <person name="Taylor A."/>
            <person name="Grigoriev I.V."/>
            <person name="Nagy L.G."/>
            <person name="Martin F."/>
            <person name="Kauserud H."/>
        </authorList>
    </citation>
    <scope>NUCLEOTIDE SEQUENCE</scope>
    <source>
        <strain evidence="1">CBHHK188m</strain>
    </source>
</reference>
<keyword evidence="2" id="KW-1185">Reference proteome</keyword>
<proteinExistence type="predicted"/>
<dbReference type="EMBL" id="JARJLG010000057">
    <property type="protein sequence ID" value="KAJ7757774.1"/>
    <property type="molecule type" value="Genomic_DNA"/>
</dbReference>
<evidence type="ECO:0000313" key="2">
    <source>
        <dbReference type="Proteomes" id="UP001215280"/>
    </source>
</evidence>